<organism evidence="3 4">
    <name type="scientific">Cyclotella atomus</name>
    <dbReference type="NCBI Taxonomy" id="382360"/>
    <lineage>
        <taxon>Eukaryota</taxon>
        <taxon>Sar</taxon>
        <taxon>Stramenopiles</taxon>
        <taxon>Ochrophyta</taxon>
        <taxon>Bacillariophyta</taxon>
        <taxon>Coscinodiscophyceae</taxon>
        <taxon>Thalassiosirophycidae</taxon>
        <taxon>Stephanodiscales</taxon>
        <taxon>Stephanodiscaceae</taxon>
        <taxon>Cyclotella</taxon>
    </lineage>
</organism>
<feature type="domain" description="Helicase-associated" evidence="2">
    <location>
        <begin position="236"/>
        <end position="301"/>
    </location>
</feature>
<feature type="domain" description="Helicase-associated" evidence="2">
    <location>
        <begin position="163"/>
        <end position="227"/>
    </location>
</feature>
<dbReference type="Proteomes" id="UP001530400">
    <property type="component" value="Unassembled WGS sequence"/>
</dbReference>
<proteinExistence type="predicted"/>
<feature type="signal peptide" evidence="1">
    <location>
        <begin position="1"/>
        <end position="25"/>
    </location>
</feature>
<comment type="caution">
    <text evidence="3">The sequence shown here is derived from an EMBL/GenBank/DDBJ whole genome shotgun (WGS) entry which is preliminary data.</text>
</comment>
<name>A0ABD3MXR6_9STRA</name>
<evidence type="ECO:0000313" key="4">
    <source>
        <dbReference type="Proteomes" id="UP001530400"/>
    </source>
</evidence>
<dbReference type="AlphaFoldDB" id="A0ABD3MXR6"/>
<evidence type="ECO:0000259" key="2">
    <source>
        <dbReference type="Pfam" id="PF03457"/>
    </source>
</evidence>
<protein>
    <recommendedName>
        <fullName evidence="2">Helicase-associated domain-containing protein</fullName>
    </recommendedName>
</protein>
<sequence length="316" mass="37156">MAPIHTIAALFAVLFSPVFVELCDCFLHPATHQIKHRCIPQLWSAPTALTEPNLTQPIKSTNVSIPNQTRLSEEQLSIRFGPAFAQKIIELAEYKEKFGDCLVPKRYQDNPSLGNFVNKQRQLYRKYLEGENTSMTQEKIEVLESLGFAFNTSSIPIRSHSSDRAWRKMYNQLAEYHKLHGHSSVPSNTSLGQWCVTQRYRYRLNGNEENGRSLSQDRIEMLDKLGFVFETRYEVLWDQRINELKEFKKLYGHCMVPRNYKPNPQLASWVTTQRKYYNLKKRGKKSYLTDERQKQLEAMDFVWSYWDYNFTLNGFK</sequence>
<evidence type="ECO:0000256" key="1">
    <source>
        <dbReference type="SAM" id="SignalP"/>
    </source>
</evidence>
<accession>A0ABD3MXR6</accession>
<gene>
    <name evidence="3" type="ORF">ACHAWO_005159</name>
</gene>
<keyword evidence="1" id="KW-0732">Signal</keyword>
<dbReference type="InterPro" id="IPR005114">
    <property type="entry name" value="Helicase_assoc"/>
</dbReference>
<dbReference type="Pfam" id="PF03457">
    <property type="entry name" value="HA"/>
    <property type="match status" value="3"/>
</dbReference>
<reference evidence="3 4" key="1">
    <citation type="submission" date="2024-10" db="EMBL/GenBank/DDBJ databases">
        <title>Updated reference genomes for cyclostephanoid diatoms.</title>
        <authorList>
            <person name="Roberts W.R."/>
            <person name="Alverson A.J."/>
        </authorList>
    </citation>
    <scope>NUCLEOTIDE SEQUENCE [LARGE SCALE GENOMIC DNA]</scope>
    <source>
        <strain evidence="3 4">AJA010-31</strain>
    </source>
</reference>
<dbReference type="PANTHER" id="PTHR33418">
    <property type="entry name" value="HELICASE-ASSOCIATED"/>
    <property type="match status" value="1"/>
</dbReference>
<feature type="domain" description="Helicase-associated" evidence="2">
    <location>
        <begin position="84"/>
        <end position="148"/>
    </location>
</feature>
<dbReference type="PANTHER" id="PTHR33418:SF1">
    <property type="entry name" value="HELICASE-ASSOCIATED DOMAIN-CONTAINING PROTEIN"/>
    <property type="match status" value="1"/>
</dbReference>
<feature type="chain" id="PRO_5044842633" description="Helicase-associated domain-containing protein" evidence="1">
    <location>
        <begin position="26"/>
        <end position="316"/>
    </location>
</feature>
<keyword evidence="4" id="KW-1185">Reference proteome</keyword>
<dbReference type="Gene3D" id="6.10.140.530">
    <property type="match status" value="3"/>
</dbReference>
<dbReference type="EMBL" id="JALLPJ020001380">
    <property type="protein sequence ID" value="KAL3766761.1"/>
    <property type="molecule type" value="Genomic_DNA"/>
</dbReference>
<evidence type="ECO:0000313" key="3">
    <source>
        <dbReference type="EMBL" id="KAL3766761.1"/>
    </source>
</evidence>